<dbReference type="RefSeq" id="WP_091468378.1">
    <property type="nucleotide sequence ID" value="NZ_FNFX01000001.1"/>
</dbReference>
<keyword evidence="6" id="KW-1185">Reference proteome</keyword>
<dbReference type="OrthoDB" id="8555656at2"/>
<evidence type="ECO:0000256" key="1">
    <source>
        <dbReference type="ARBA" id="ARBA00010164"/>
    </source>
</evidence>
<accession>A0A1G8Z9V7</accession>
<reference evidence="6" key="1">
    <citation type="submission" date="2016-10" db="EMBL/GenBank/DDBJ databases">
        <authorList>
            <person name="Varghese N."/>
            <person name="Submissions S."/>
        </authorList>
    </citation>
    <scope>NUCLEOTIDE SEQUENCE [LARGE SCALE GENOMIC DNA]</scope>
    <source>
        <strain evidence="6">CBMB127</strain>
    </source>
</reference>
<proteinExistence type="inferred from homology"/>
<name>A0A1G8Z9V7_9PROT</name>
<dbReference type="Proteomes" id="UP000198629">
    <property type="component" value="Unassembled WGS sequence"/>
</dbReference>
<comment type="similarity">
    <text evidence="1">Belongs to the HipA Ser/Thr kinase family.</text>
</comment>
<keyword evidence="2" id="KW-0808">Transferase</keyword>
<dbReference type="GO" id="GO:0005829">
    <property type="term" value="C:cytosol"/>
    <property type="evidence" value="ECO:0007669"/>
    <property type="project" value="TreeGrafter"/>
</dbReference>
<evidence type="ECO:0000313" key="6">
    <source>
        <dbReference type="Proteomes" id="UP000198629"/>
    </source>
</evidence>
<dbReference type="NCBIfam" id="NF007297">
    <property type="entry name" value="PRK09775.1"/>
    <property type="match status" value="1"/>
</dbReference>
<dbReference type="PANTHER" id="PTHR37419:SF8">
    <property type="entry name" value="TOXIN YJJJ"/>
    <property type="match status" value="1"/>
</dbReference>
<dbReference type="InterPro" id="IPR012893">
    <property type="entry name" value="HipA-like_C"/>
</dbReference>
<evidence type="ECO:0000256" key="3">
    <source>
        <dbReference type="ARBA" id="ARBA00022777"/>
    </source>
</evidence>
<dbReference type="InterPro" id="IPR052028">
    <property type="entry name" value="HipA_Ser/Thr_kinase"/>
</dbReference>
<sequence length="461" mass="51334">MRPQNESARARLSQILRVRGWSSASSLAQTLGISIPTLHRILQEHETNIVRTGVTKYARYAWRRALRGTYDPIPVYAIDAHGQGQALDFLHLVEPQGSVFNLVPSAWPIDREHLSGAWEGLPYPLYDMRPQGYLGRKFARAFSTDLDVPTDPEAWSDDHIVYALSRRGNDTPGNLIIGYHAYQQWLENIAHPETIIPPDQLPNHYAALATEAISLSGSGSSAGGEFPKFTAQRALPGSTTPHVIVKFSGADASLPVQRWADLLVCEHLALETLKKNRHLKAASSRIIQSAGRTFLEVERFDRCGTHGRLPLISLTSLDAVFSGKGSGDWPTLVQPLIKNGLLPETLLLEVETLWWFGRLIANNDMHPGNLSFQLIMGEPLHLSPAYDMLPMLYAPLSGGEIPPRQFAPTLPHPHQTQAWEAAYPIALDFWQSAASDDRISPSFRKICQENLQQLHRLSTRP</sequence>
<evidence type="ECO:0000256" key="2">
    <source>
        <dbReference type="ARBA" id="ARBA00022679"/>
    </source>
</evidence>
<dbReference type="STRING" id="492660.SAMN05192566_0172"/>
<dbReference type="PANTHER" id="PTHR37419">
    <property type="entry name" value="SERINE/THREONINE-PROTEIN KINASE TOXIN HIPA"/>
    <property type="match status" value="1"/>
</dbReference>
<keyword evidence="3" id="KW-0418">Kinase</keyword>
<dbReference type="AlphaFoldDB" id="A0A1G8Z9V7"/>
<dbReference type="GO" id="GO:0004674">
    <property type="term" value="F:protein serine/threonine kinase activity"/>
    <property type="evidence" value="ECO:0007669"/>
    <property type="project" value="TreeGrafter"/>
</dbReference>
<dbReference type="EMBL" id="FNFX01000001">
    <property type="protein sequence ID" value="SDK11763.1"/>
    <property type="molecule type" value="Genomic_DNA"/>
</dbReference>
<dbReference type="Pfam" id="PF07804">
    <property type="entry name" value="HipA_C"/>
    <property type="match status" value="1"/>
</dbReference>
<evidence type="ECO:0000313" key="5">
    <source>
        <dbReference type="EMBL" id="SDK11763.1"/>
    </source>
</evidence>
<organism evidence="5 6">
    <name type="scientific">Methylophilus rhizosphaerae</name>
    <dbReference type="NCBI Taxonomy" id="492660"/>
    <lineage>
        <taxon>Bacteria</taxon>
        <taxon>Pseudomonadati</taxon>
        <taxon>Pseudomonadota</taxon>
        <taxon>Betaproteobacteria</taxon>
        <taxon>Nitrosomonadales</taxon>
        <taxon>Methylophilaceae</taxon>
        <taxon>Methylophilus</taxon>
    </lineage>
</organism>
<evidence type="ECO:0000259" key="4">
    <source>
        <dbReference type="Pfam" id="PF07804"/>
    </source>
</evidence>
<feature type="domain" description="HipA-like C-terminal" evidence="4">
    <location>
        <begin position="220"/>
        <end position="394"/>
    </location>
</feature>
<gene>
    <name evidence="5" type="ORF">SAMN05192566_0172</name>
</gene>
<protein>
    <submittedName>
        <fullName evidence="5">HipA-like N-terminal domain-containing protein</fullName>
    </submittedName>
</protein>